<dbReference type="RefSeq" id="WP_035390021.1">
    <property type="nucleotide sequence ID" value="NZ_JQKF01000018.1"/>
</dbReference>
<dbReference type="AlphaFoldDB" id="A0A0D8FUK4"/>
<keyword evidence="2" id="KW-1185">Reference proteome</keyword>
<dbReference type="Proteomes" id="UP000032336">
    <property type="component" value="Unassembled WGS sequence"/>
</dbReference>
<comment type="caution">
    <text evidence="1">The sequence shown here is derived from an EMBL/GenBank/DDBJ whole genome shotgun (WGS) entry which is preliminary data.</text>
</comment>
<reference evidence="1 2" key="1">
    <citation type="submission" date="2015-01" db="EMBL/GenBank/DDBJ databases">
        <title>Draft genome of the acidophilic iron oxidizer Ferrimicrobium acidiphilum strain T23.</title>
        <authorList>
            <person name="Poehlein A."/>
            <person name="Eisen S."/>
            <person name="Schloemann M."/>
            <person name="Johnson B.D."/>
            <person name="Daniel R."/>
            <person name="Muehling M."/>
        </authorList>
    </citation>
    <scope>NUCLEOTIDE SEQUENCE [LARGE SCALE GENOMIC DNA]</scope>
    <source>
        <strain evidence="1 2">T23</strain>
    </source>
</reference>
<organism evidence="1 2">
    <name type="scientific">Ferrimicrobium acidiphilum DSM 19497</name>
    <dbReference type="NCBI Taxonomy" id="1121877"/>
    <lineage>
        <taxon>Bacteria</taxon>
        <taxon>Bacillati</taxon>
        <taxon>Actinomycetota</taxon>
        <taxon>Acidimicrobiia</taxon>
        <taxon>Acidimicrobiales</taxon>
        <taxon>Acidimicrobiaceae</taxon>
        <taxon>Ferrimicrobium</taxon>
    </lineage>
</organism>
<proteinExistence type="predicted"/>
<name>A0A0D8FUK4_9ACTN</name>
<dbReference type="EMBL" id="JXUW01000009">
    <property type="protein sequence ID" value="KJE76968.1"/>
    <property type="molecule type" value="Genomic_DNA"/>
</dbReference>
<gene>
    <name evidence="1" type="ORF">FEAC_12930</name>
</gene>
<sequence>MTSDRMLVVGRGGIDAELVTQMATQGHRVATPDQATRSFCGLVYHLNVTTATRLSSYAKTFKPLPATYASSNTTVGPTNRCGVHSFACMLTTLACTTRKVVNQYVPETTALGWPDESATVSVMEKSLSVPKADLKQSTLALDNSIESVALPCTTTTRFMRRKLPIREGNWGTTPTAPAEYTRLEQAIKGGQP</sequence>
<dbReference type="STRING" id="1121877.FEAC_12930"/>
<accession>A0A0D8FUK4</accession>
<dbReference type="GeneID" id="78372513"/>
<evidence type="ECO:0000313" key="1">
    <source>
        <dbReference type="EMBL" id="KJE76968.1"/>
    </source>
</evidence>
<evidence type="ECO:0000313" key="2">
    <source>
        <dbReference type="Proteomes" id="UP000032336"/>
    </source>
</evidence>
<protein>
    <submittedName>
        <fullName evidence="1">Uncharacterized protein</fullName>
    </submittedName>
</protein>